<dbReference type="GO" id="GO:0006465">
    <property type="term" value="P:signal peptide processing"/>
    <property type="evidence" value="ECO:0007669"/>
    <property type="project" value="InterPro"/>
</dbReference>
<dbReference type="Gene3D" id="2.10.109.10">
    <property type="entry name" value="Umud Fragment, subunit A"/>
    <property type="match status" value="1"/>
</dbReference>
<dbReference type="NCBIfam" id="TIGR02227">
    <property type="entry name" value="sigpep_I_bact"/>
    <property type="match status" value="1"/>
</dbReference>
<dbReference type="RefSeq" id="WP_146841966.1">
    <property type="nucleotide sequence ID" value="NZ_BJWG01000003.1"/>
</dbReference>
<evidence type="ECO:0000256" key="8">
    <source>
        <dbReference type="SAM" id="MobiDB-lite"/>
    </source>
</evidence>
<dbReference type="SUPFAM" id="SSF51306">
    <property type="entry name" value="LexA/Signal peptidase"/>
    <property type="match status" value="1"/>
</dbReference>
<dbReference type="GO" id="GO:0004252">
    <property type="term" value="F:serine-type endopeptidase activity"/>
    <property type="evidence" value="ECO:0007669"/>
    <property type="project" value="InterPro"/>
</dbReference>
<evidence type="ECO:0000256" key="1">
    <source>
        <dbReference type="ARBA" id="ARBA00000677"/>
    </source>
</evidence>
<keyword evidence="7" id="KW-1133">Transmembrane helix</keyword>
<comment type="similarity">
    <text evidence="3 7">Belongs to the peptidase S26 family.</text>
</comment>
<keyword evidence="11" id="KW-1185">Reference proteome</keyword>
<dbReference type="InterPro" id="IPR019758">
    <property type="entry name" value="Pept_S26A_signal_pept_1_CS"/>
</dbReference>
<feature type="compositionally biased region" description="Low complexity" evidence="8">
    <location>
        <begin position="7"/>
        <end position="19"/>
    </location>
</feature>
<dbReference type="PRINTS" id="PR00727">
    <property type="entry name" value="LEADERPTASE"/>
</dbReference>
<comment type="caution">
    <text evidence="10">The sequence shown here is derived from an EMBL/GenBank/DDBJ whole genome shotgun (WGS) entry which is preliminary data.</text>
</comment>
<evidence type="ECO:0000256" key="4">
    <source>
        <dbReference type="ARBA" id="ARBA00013208"/>
    </source>
</evidence>
<gene>
    <name evidence="10" type="ORF">CCO02nite_10220</name>
</gene>
<dbReference type="GO" id="GO:0009003">
    <property type="term" value="F:signal peptidase activity"/>
    <property type="evidence" value="ECO:0007669"/>
    <property type="project" value="UniProtKB-EC"/>
</dbReference>
<feature type="active site" evidence="6">
    <location>
        <position position="85"/>
    </location>
</feature>
<feature type="region of interest" description="Disordered" evidence="8">
    <location>
        <begin position="1"/>
        <end position="48"/>
    </location>
</feature>
<feature type="region of interest" description="Disordered" evidence="8">
    <location>
        <begin position="215"/>
        <end position="235"/>
    </location>
</feature>
<feature type="compositionally biased region" description="Basic and acidic residues" evidence="8">
    <location>
        <begin position="215"/>
        <end position="227"/>
    </location>
</feature>
<name>A0A511J8R6_9CELL</name>
<dbReference type="GO" id="GO:0005886">
    <property type="term" value="C:plasma membrane"/>
    <property type="evidence" value="ECO:0007669"/>
    <property type="project" value="UniProtKB-SubCell"/>
</dbReference>
<dbReference type="AlphaFoldDB" id="A0A511J8R6"/>
<comment type="subcellular location">
    <subcellularLocation>
        <location evidence="2">Cell membrane</location>
        <topology evidence="2">Single-pass type II membrane protein</topology>
    </subcellularLocation>
    <subcellularLocation>
        <location evidence="7">Membrane</location>
        <topology evidence="7">Single-pass type II membrane protein</topology>
    </subcellularLocation>
</comment>
<dbReference type="PANTHER" id="PTHR43390:SF1">
    <property type="entry name" value="CHLOROPLAST PROCESSING PEPTIDASE"/>
    <property type="match status" value="1"/>
</dbReference>
<evidence type="ECO:0000259" key="9">
    <source>
        <dbReference type="Pfam" id="PF10502"/>
    </source>
</evidence>
<evidence type="ECO:0000256" key="2">
    <source>
        <dbReference type="ARBA" id="ARBA00004401"/>
    </source>
</evidence>
<keyword evidence="7" id="KW-0472">Membrane</keyword>
<keyword evidence="5 7" id="KW-0378">Hydrolase</keyword>
<sequence length="270" mass="28914">MTHDSTGEQPAGTAATAGPEPSPPDSPPADEIFPAGSSSHRSRGTKEPARGSLLREVAIILVSALVLSWLVKTFLVQAFFIPSSSMHDTLIEDDRIMVSKLTPGPFDLERGDIVVFKDPGDWLEGQVAEEPSAVRRTLNDVLTFIGLYPQDAGEHLVKRVIGLPGDHVSCDGPGTQLTVNGVALDEPYLAEGVEPCESPFETTVPADSLWVMGDNRPHSADSRRHMGEPGGGSIPEDNVVGKAFVVVWPLDRAKILHNPGETFEDVPDPS</sequence>
<dbReference type="PROSITE" id="PS00761">
    <property type="entry name" value="SPASE_I_3"/>
    <property type="match status" value="1"/>
</dbReference>
<evidence type="ECO:0000256" key="6">
    <source>
        <dbReference type="PIRSR" id="PIRSR600223-1"/>
    </source>
</evidence>
<evidence type="ECO:0000256" key="3">
    <source>
        <dbReference type="ARBA" id="ARBA00009370"/>
    </source>
</evidence>
<protein>
    <recommendedName>
        <fullName evidence="4 7">Signal peptidase I</fullName>
        <ecNumber evidence="4 7">3.4.21.89</ecNumber>
    </recommendedName>
</protein>
<dbReference type="Proteomes" id="UP000321720">
    <property type="component" value="Unassembled WGS sequence"/>
</dbReference>
<reference evidence="10 11" key="1">
    <citation type="submission" date="2019-07" db="EMBL/GenBank/DDBJ databases">
        <title>Whole genome shotgun sequence of Cellulomonas composti NBRC 100758.</title>
        <authorList>
            <person name="Hosoyama A."/>
            <person name="Uohara A."/>
            <person name="Ohji S."/>
            <person name="Ichikawa N."/>
        </authorList>
    </citation>
    <scope>NUCLEOTIDE SEQUENCE [LARGE SCALE GENOMIC DNA]</scope>
    <source>
        <strain evidence="10 11">NBRC 100758</strain>
    </source>
</reference>
<evidence type="ECO:0000313" key="11">
    <source>
        <dbReference type="Proteomes" id="UP000321720"/>
    </source>
</evidence>
<dbReference type="EC" id="3.4.21.89" evidence="4 7"/>
<feature type="active site" evidence="6">
    <location>
        <position position="158"/>
    </location>
</feature>
<dbReference type="PANTHER" id="PTHR43390">
    <property type="entry name" value="SIGNAL PEPTIDASE I"/>
    <property type="match status" value="1"/>
</dbReference>
<keyword evidence="7" id="KW-0645">Protease</keyword>
<accession>A0A511J8R6</accession>
<dbReference type="InterPro" id="IPR000223">
    <property type="entry name" value="Pept_S26A_signal_pept_1"/>
</dbReference>
<proteinExistence type="inferred from homology"/>
<dbReference type="Pfam" id="PF10502">
    <property type="entry name" value="Peptidase_S26"/>
    <property type="match status" value="1"/>
</dbReference>
<comment type="catalytic activity">
    <reaction evidence="1 7">
        <text>Cleavage of hydrophobic, N-terminal signal or leader sequences from secreted and periplasmic proteins.</text>
        <dbReference type="EC" id="3.4.21.89"/>
    </reaction>
</comment>
<dbReference type="InterPro" id="IPR036286">
    <property type="entry name" value="LexA/Signal_pep-like_sf"/>
</dbReference>
<evidence type="ECO:0000256" key="5">
    <source>
        <dbReference type="ARBA" id="ARBA00022801"/>
    </source>
</evidence>
<feature type="transmembrane region" description="Helical" evidence="7">
    <location>
        <begin position="57"/>
        <end position="80"/>
    </location>
</feature>
<evidence type="ECO:0000313" key="10">
    <source>
        <dbReference type="EMBL" id="GEL94364.1"/>
    </source>
</evidence>
<feature type="domain" description="Peptidase S26" evidence="9">
    <location>
        <begin position="55"/>
        <end position="248"/>
    </location>
</feature>
<dbReference type="EMBL" id="BJWG01000003">
    <property type="protein sequence ID" value="GEL94364.1"/>
    <property type="molecule type" value="Genomic_DNA"/>
</dbReference>
<evidence type="ECO:0000256" key="7">
    <source>
        <dbReference type="RuleBase" id="RU362042"/>
    </source>
</evidence>
<keyword evidence="7" id="KW-0812">Transmembrane</keyword>
<dbReference type="InterPro" id="IPR019533">
    <property type="entry name" value="Peptidase_S26"/>
</dbReference>
<dbReference type="CDD" id="cd06530">
    <property type="entry name" value="S26_SPase_I"/>
    <property type="match status" value="1"/>
</dbReference>
<dbReference type="OrthoDB" id="9815782at2"/>
<organism evidence="10 11">
    <name type="scientific">Cellulomonas composti</name>
    <dbReference type="NCBI Taxonomy" id="266130"/>
    <lineage>
        <taxon>Bacteria</taxon>
        <taxon>Bacillati</taxon>
        <taxon>Actinomycetota</taxon>
        <taxon>Actinomycetes</taxon>
        <taxon>Micrococcales</taxon>
        <taxon>Cellulomonadaceae</taxon>
        <taxon>Cellulomonas</taxon>
    </lineage>
</organism>